<dbReference type="Proteomes" id="UP001208570">
    <property type="component" value="Unassembled WGS sequence"/>
</dbReference>
<reference evidence="1" key="1">
    <citation type="journal article" date="2023" name="Mol. Biol. Evol.">
        <title>Third-Generation Sequencing Reveals the Adaptive Role of the Epigenome in Three Deep-Sea Polychaetes.</title>
        <authorList>
            <person name="Perez M."/>
            <person name="Aroh O."/>
            <person name="Sun Y."/>
            <person name="Lan Y."/>
            <person name="Juniper S.K."/>
            <person name="Young C.R."/>
            <person name="Angers B."/>
            <person name="Qian P.Y."/>
        </authorList>
    </citation>
    <scope>NUCLEOTIDE SEQUENCE</scope>
    <source>
        <strain evidence="1">P08H-3</strain>
    </source>
</reference>
<organism evidence="1 2">
    <name type="scientific">Paralvinella palmiformis</name>
    <dbReference type="NCBI Taxonomy" id="53620"/>
    <lineage>
        <taxon>Eukaryota</taxon>
        <taxon>Metazoa</taxon>
        <taxon>Spiralia</taxon>
        <taxon>Lophotrochozoa</taxon>
        <taxon>Annelida</taxon>
        <taxon>Polychaeta</taxon>
        <taxon>Sedentaria</taxon>
        <taxon>Canalipalpata</taxon>
        <taxon>Terebellida</taxon>
        <taxon>Terebelliformia</taxon>
        <taxon>Alvinellidae</taxon>
        <taxon>Paralvinella</taxon>
    </lineage>
</organism>
<name>A0AAD9MS03_9ANNE</name>
<dbReference type="EMBL" id="JAODUP010001218">
    <property type="protein sequence ID" value="KAK2140889.1"/>
    <property type="molecule type" value="Genomic_DNA"/>
</dbReference>
<keyword evidence="2" id="KW-1185">Reference proteome</keyword>
<comment type="caution">
    <text evidence="1">The sequence shown here is derived from an EMBL/GenBank/DDBJ whole genome shotgun (WGS) entry which is preliminary data.</text>
</comment>
<proteinExistence type="predicted"/>
<evidence type="ECO:0000313" key="2">
    <source>
        <dbReference type="Proteomes" id="UP001208570"/>
    </source>
</evidence>
<sequence length="121" mass="13570">CISDIESWIVTNKRQLNSSKTELFVLTSSDFSKHSNDFQLQIDSNLIAPGDSAKTVSVLLHQHLSTNYNVAGISKVSYVNLRNTRNIKYIRSHDLLTSVVHAFITSMLDYCNSLLLGLPDK</sequence>
<accession>A0AAD9MS03</accession>
<protein>
    <submittedName>
        <fullName evidence="1">Uncharacterized protein</fullName>
    </submittedName>
</protein>
<gene>
    <name evidence="1" type="ORF">LSH36_1219g00009</name>
</gene>
<feature type="non-terminal residue" evidence="1">
    <location>
        <position position="1"/>
    </location>
</feature>
<dbReference type="AlphaFoldDB" id="A0AAD9MS03"/>
<evidence type="ECO:0000313" key="1">
    <source>
        <dbReference type="EMBL" id="KAK2140889.1"/>
    </source>
</evidence>